<organism evidence="13">
    <name type="scientific">Blastobotrys adeninivorans</name>
    <name type="common">Yeast</name>
    <name type="synonym">Arxula adeninivorans</name>
    <dbReference type="NCBI Taxonomy" id="409370"/>
    <lineage>
        <taxon>Eukaryota</taxon>
        <taxon>Fungi</taxon>
        <taxon>Dikarya</taxon>
        <taxon>Ascomycota</taxon>
        <taxon>Saccharomycotina</taxon>
        <taxon>Dipodascomycetes</taxon>
        <taxon>Dipodascales</taxon>
        <taxon>Trichomonascaceae</taxon>
        <taxon>Blastobotrys</taxon>
    </lineage>
</organism>
<evidence type="ECO:0000256" key="11">
    <source>
        <dbReference type="SAM" id="MobiDB-lite"/>
    </source>
</evidence>
<gene>
    <name evidence="13" type="ORF">GNLVRS02_ARAD1C24992g</name>
</gene>
<keyword evidence="7 10" id="KW-0067">ATP-binding</keyword>
<keyword evidence="5 10" id="KW-0235">DNA replication</keyword>
<dbReference type="InterPro" id="IPR036420">
    <property type="entry name" value="BRCT_dom_sf"/>
</dbReference>
<evidence type="ECO:0000256" key="1">
    <source>
        <dbReference type="ARBA" id="ARBA00004123"/>
    </source>
</evidence>
<evidence type="ECO:0000256" key="7">
    <source>
        <dbReference type="ARBA" id="ARBA00022840"/>
    </source>
</evidence>
<comment type="subcellular location">
    <subcellularLocation>
        <location evidence="1 10">Nucleus</location>
    </subcellularLocation>
</comment>
<dbReference type="PROSITE" id="PS50172">
    <property type="entry name" value="BRCT"/>
    <property type="match status" value="1"/>
</dbReference>
<dbReference type="GO" id="GO:0005634">
    <property type="term" value="C:nucleus"/>
    <property type="evidence" value="ECO:0007669"/>
    <property type="project" value="UniProtKB-SubCell"/>
</dbReference>
<dbReference type="SUPFAM" id="SSF48019">
    <property type="entry name" value="post-AAA+ oligomerization domain-like"/>
    <property type="match status" value="1"/>
</dbReference>
<dbReference type="PhylomeDB" id="A0A060T2G1"/>
<feature type="region of interest" description="Disordered" evidence="11">
    <location>
        <begin position="1"/>
        <end position="124"/>
    </location>
</feature>
<dbReference type="FunFam" id="3.40.50.10190:FF:000001">
    <property type="entry name" value="Replication factor C subunit 1"/>
    <property type="match status" value="1"/>
</dbReference>
<dbReference type="InterPro" id="IPR012178">
    <property type="entry name" value="RFC1"/>
</dbReference>
<evidence type="ECO:0000256" key="6">
    <source>
        <dbReference type="ARBA" id="ARBA00022741"/>
    </source>
</evidence>
<dbReference type="PANTHER" id="PTHR23389:SF6">
    <property type="entry name" value="REPLICATION FACTOR C SUBUNIT 1"/>
    <property type="match status" value="1"/>
</dbReference>
<dbReference type="PIRSF" id="PIRSF036578">
    <property type="entry name" value="RFC1"/>
    <property type="match status" value="1"/>
</dbReference>
<dbReference type="Pfam" id="PF00533">
    <property type="entry name" value="BRCT"/>
    <property type="match status" value="1"/>
</dbReference>
<sequence>MPDIRNYFGANSGKDKKRTIRRVIDDDEDDVSVKRPKNDPDLVETSASDFFSGKAKSSSPELEEIPKPKTRSSPRKAKEPEVAKEPVKAEVSPKKASPKKAKESPKKKAAPAGQGAVDQDGETAEQILATIADAPLPDVDTSKKFNFHELKAKQADAPQPSGEVEIPEAAENCLAGLTFVFTGILPNLSREAGQDLVKRYGGKVTTSPSTRTSAVVLGEEAGPKKIALIKQKKIKAITEEGFLELLSRMPANGGGGEAAQKAMAKKAKEEEAIKAEAEKMAEEFEQAQKAQNEAHAKKTASQGGQDGGGAPQGPVDLSKQQLWTTKYAPTSLNHICGNKGGVEKLSKWLADWRSNAKQNFKYPGRDGYGVFRAAIIHGPPGIGKTTAAHLVANLQGFDVIENNASDTRSKSLLANSVAKTLNNTSLAGFINVNGGEAAVASQKNVCLIMDEVDGMSAGDRGGVGQMAALCRTTNIPIILICNDRSLPKMRPFDRVTYDIPFRRPDANAIRSRIFTICHREGIKVTPQVVDQMVQATHSDIRQIINMLSTFSRTQKSLDYDQSKALTKAWEKNTTLKPFDITAKLLAGATFAPNSGMSLNDKIELYFHDHDFAPLMMQENYLNTVPRLGSSKQEHLELAAKAAESISDGDLVDRMIHGSQQQWSLMPLHGVLSTVRPASFVAGQGRGRYNFSSFLGQNSKAGKYSRLVQEVSSHARLRVSGDKTEVRLQYLPLLTYRILNPLLEQGSGGVDEVIDTMDNYYLTKEDWDVIMELGVGPKSGEALAKGLPTAVKTAFTRKYNASDHPVPFMKSAQSLAVSKKVSVDKPDFEDVIEQEPEPEDDKEEANDDDDISKDKYIKVAKPKAKRATKASAAKGKAASKGKGKAKA</sequence>
<dbReference type="SMART" id="SM00292">
    <property type="entry name" value="BRCT"/>
    <property type="match status" value="1"/>
</dbReference>
<evidence type="ECO:0000256" key="9">
    <source>
        <dbReference type="ARBA" id="ARBA00023242"/>
    </source>
</evidence>
<dbReference type="Pfam" id="PF00004">
    <property type="entry name" value="AAA"/>
    <property type="match status" value="1"/>
</dbReference>
<dbReference type="GO" id="GO:0006271">
    <property type="term" value="P:DNA strand elongation involved in DNA replication"/>
    <property type="evidence" value="ECO:0007669"/>
    <property type="project" value="UniProtKB-ARBA"/>
</dbReference>
<feature type="compositionally biased region" description="Basic residues" evidence="11">
    <location>
        <begin position="857"/>
        <end position="867"/>
    </location>
</feature>
<dbReference type="GO" id="GO:0003677">
    <property type="term" value="F:DNA binding"/>
    <property type="evidence" value="ECO:0007669"/>
    <property type="project" value="UniProtKB-KW"/>
</dbReference>
<dbReference type="FunFam" id="1.20.272.10:FF:000005">
    <property type="entry name" value="Replication factor C subunit 1"/>
    <property type="match status" value="1"/>
</dbReference>
<evidence type="ECO:0000313" key="13">
    <source>
        <dbReference type="EMBL" id="CDP34984.1"/>
    </source>
</evidence>
<reference evidence="13" key="2">
    <citation type="submission" date="2014-06" db="EMBL/GenBank/DDBJ databases">
        <title>The complete genome of Blastobotrys (Arxula) adeninivorans LS3 - a yeast of biotechnological interest.</title>
        <authorList>
            <person name="Kunze G."/>
            <person name="Gaillardin C."/>
            <person name="Czernicka M."/>
            <person name="Durrens P."/>
            <person name="Martin T."/>
            <person name="Boer E."/>
            <person name="Gabaldon T."/>
            <person name="Cruz J."/>
            <person name="Talla E."/>
            <person name="Marck C."/>
            <person name="Goffeau A."/>
            <person name="Barbe V."/>
            <person name="Baret P."/>
            <person name="Baronian K."/>
            <person name="Beier S."/>
            <person name="Bleykasten C."/>
            <person name="Bode R."/>
            <person name="Casaregola S."/>
            <person name="Despons L."/>
            <person name="Fairhead C."/>
            <person name="Giersberg M."/>
            <person name="Gierski P."/>
            <person name="Hahnel U."/>
            <person name="Hartmann A."/>
            <person name="Jankowska D."/>
            <person name="Jubin C."/>
            <person name="Jung P."/>
            <person name="Lafontaine I."/>
            <person name="Leh-Louis V."/>
            <person name="Lemaire M."/>
            <person name="Marcet-Houben M."/>
            <person name="Mascher M."/>
            <person name="Morel G."/>
            <person name="Richard G.-F."/>
            <person name="Riechen J."/>
            <person name="Sacerdot C."/>
            <person name="Sarkar A."/>
            <person name="Savel G."/>
            <person name="Schacherer J."/>
            <person name="Sherman D."/>
            <person name="Straub M.-L."/>
            <person name="Stein N."/>
            <person name="Thierry A."/>
            <person name="Trautwein-Schult A."/>
            <person name="Westhof E."/>
            <person name="Worch S."/>
            <person name="Dujon B."/>
            <person name="Souciet J.-L."/>
            <person name="Wincker P."/>
            <person name="Scholz U."/>
            <person name="Neuveglise N."/>
        </authorList>
    </citation>
    <scope>NUCLEOTIDE SEQUENCE</scope>
    <source>
        <strain evidence="13">LS3</strain>
    </source>
</reference>
<keyword evidence="4" id="KW-0597">Phosphoprotein</keyword>
<dbReference type="Gene3D" id="3.40.50.300">
    <property type="entry name" value="P-loop containing nucleotide triphosphate hydrolases"/>
    <property type="match status" value="1"/>
</dbReference>
<feature type="compositionally biased region" description="Acidic residues" evidence="11">
    <location>
        <begin position="828"/>
        <end position="850"/>
    </location>
</feature>
<dbReference type="Pfam" id="PF25361">
    <property type="entry name" value="AAA_lid_RFC1"/>
    <property type="match status" value="1"/>
</dbReference>
<dbReference type="AlphaFoldDB" id="A0A060T2G1"/>
<keyword evidence="9 10" id="KW-0539">Nucleus</keyword>
<reference evidence="13" key="1">
    <citation type="submission" date="2014-02" db="EMBL/GenBank/DDBJ databases">
        <authorList>
            <person name="Genoscope - CEA"/>
        </authorList>
    </citation>
    <scope>NUCLEOTIDE SEQUENCE</scope>
    <source>
        <strain evidence="13">LS3</strain>
    </source>
</reference>
<dbReference type="InterPro" id="IPR047854">
    <property type="entry name" value="RFC_lid"/>
</dbReference>
<dbReference type="GO" id="GO:0016887">
    <property type="term" value="F:ATP hydrolysis activity"/>
    <property type="evidence" value="ECO:0007669"/>
    <property type="project" value="InterPro"/>
</dbReference>
<dbReference type="InterPro" id="IPR027417">
    <property type="entry name" value="P-loop_NTPase"/>
</dbReference>
<evidence type="ECO:0000256" key="5">
    <source>
        <dbReference type="ARBA" id="ARBA00022705"/>
    </source>
</evidence>
<dbReference type="Pfam" id="PF08519">
    <property type="entry name" value="RFC1"/>
    <property type="match status" value="1"/>
</dbReference>
<dbReference type="PANTHER" id="PTHR23389">
    <property type="entry name" value="CHROMOSOME TRANSMISSION FIDELITY FACTOR 18"/>
    <property type="match status" value="1"/>
</dbReference>
<dbReference type="InterPro" id="IPR013725">
    <property type="entry name" value="DNA_replication_fac_RFC1_C"/>
</dbReference>
<dbReference type="EMBL" id="HG937693">
    <property type="protein sequence ID" value="CDP34984.1"/>
    <property type="molecule type" value="Genomic_DNA"/>
</dbReference>
<dbReference type="GO" id="GO:0003689">
    <property type="term" value="F:DNA clamp loader activity"/>
    <property type="evidence" value="ECO:0007669"/>
    <property type="project" value="UniProtKB-UniRule"/>
</dbReference>
<dbReference type="InterPro" id="IPR003593">
    <property type="entry name" value="AAA+_ATPase"/>
</dbReference>
<keyword evidence="6 10" id="KW-0547">Nucleotide-binding</keyword>
<evidence type="ECO:0000256" key="4">
    <source>
        <dbReference type="ARBA" id="ARBA00022553"/>
    </source>
</evidence>
<dbReference type="Gene3D" id="1.10.8.60">
    <property type="match status" value="1"/>
</dbReference>
<evidence type="ECO:0000259" key="12">
    <source>
        <dbReference type="PROSITE" id="PS50172"/>
    </source>
</evidence>
<evidence type="ECO:0000256" key="10">
    <source>
        <dbReference type="PIRNR" id="PIRNR036578"/>
    </source>
</evidence>
<dbReference type="CDD" id="cd00009">
    <property type="entry name" value="AAA"/>
    <property type="match status" value="1"/>
</dbReference>
<evidence type="ECO:0000256" key="2">
    <source>
        <dbReference type="ARBA" id="ARBA00006116"/>
    </source>
</evidence>
<keyword evidence="13" id="KW-0378">Hydrolase</keyword>
<feature type="domain" description="BRCT" evidence="12">
    <location>
        <begin position="169"/>
        <end position="248"/>
    </location>
</feature>
<comment type="similarity">
    <text evidence="2 10">Belongs to the activator 1 large subunit family.</text>
</comment>
<accession>A0A060T2G1</accession>
<dbReference type="GO" id="GO:0005663">
    <property type="term" value="C:DNA replication factor C complex"/>
    <property type="evidence" value="ECO:0007669"/>
    <property type="project" value="InterPro"/>
</dbReference>
<dbReference type="InterPro" id="IPR008921">
    <property type="entry name" value="DNA_pol3_clamp-load_cplx_C"/>
</dbReference>
<feature type="region of interest" description="Disordered" evidence="11">
    <location>
        <begin position="278"/>
        <end position="316"/>
    </location>
</feature>
<keyword evidence="8" id="KW-0238">DNA-binding</keyword>
<dbReference type="Gene3D" id="1.20.272.10">
    <property type="match status" value="1"/>
</dbReference>
<evidence type="ECO:0000256" key="8">
    <source>
        <dbReference type="ARBA" id="ARBA00023125"/>
    </source>
</evidence>
<dbReference type="FunFam" id="1.10.8.60:FF:000021">
    <property type="entry name" value="Replication factor C subunit 1"/>
    <property type="match status" value="1"/>
</dbReference>
<evidence type="ECO:0000256" key="3">
    <source>
        <dbReference type="ARBA" id="ARBA00020401"/>
    </source>
</evidence>
<protein>
    <recommendedName>
        <fullName evidence="3 10">Replication factor C subunit 1</fullName>
    </recommendedName>
</protein>
<dbReference type="SUPFAM" id="SSF52113">
    <property type="entry name" value="BRCT domain"/>
    <property type="match status" value="1"/>
</dbReference>
<dbReference type="InterPro" id="IPR003959">
    <property type="entry name" value="ATPase_AAA_core"/>
</dbReference>
<dbReference type="GO" id="GO:0005524">
    <property type="term" value="F:ATP binding"/>
    <property type="evidence" value="ECO:0007669"/>
    <property type="project" value="UniProtKB-UniRule"/>
</dbReference>
<name>A0A060T2G1_BLAAD</name>
<feature type="compositionally biased region" description="Polar residues" evidence="11">
    <location>
        <begin position="45"/>
        <end position="60"/>
    </location>
</feature>
<feature type="compositionally biased region" description="Basic and acidic residues" evidence="11">
    <location>
        <begin position="31"/>
        <end position="40"/>
    </location>
</feature>
<dbReference type="InterPro" id="IPR001357">
    <property type="entry name" value="BRCT_dom"/>
</dbReference>
<dbReference type="Gene3D" id="3.40.50.10190">
    <property type="entry name" value="BRCT domain"/>
    <property type="match status" value="1"/>
</dbReference>
<dbReference type="SUPFAM" id="SSF52540">
    <property type="entry name" value="P-loop containing nucleoside triphosphate hydrolases"/>
    <property type="match status" value="1"/>
</dbReference>
<feature type="region of interest" description="Disordered" evidence="11">
    <location>
        <begin position="825"/>
        <end position="886"/>
    </location>
</feature>
<dbReference type="FunFam" id="3.40.50.300:FF:000395">
    <property type="entry name" value="Replication factor C subunit 1"/>
    <property type="match status" value="1"/>
</dbReference>
<dbReference type="SMART" id="SM00382">
    <property type="entry name" value="AAA"/>
    <property type="match status" value="1"/>
</dbReference>
<dbReference type="CDD" id="cd18140">
    <property type="entry name" value="HLD_clamp_RFC"/>
    <property type="match status" value="1"/>
</dbReference>
<feature type="compositionally biased region" description="Basic residues" evidence="11">
    <location>
        <begin position="876"/>
        <end position="886"/>
    </location>
</feature>
<dbReference type="GO" id="GO:0006281">
    <property type="term" value="P:DNA repair"/>
    <property type="evidence" value="ECO:0007669"/>
    <property type="project" value="InterPro"/>
</dbReference>
<proteinExistence type="inferred from homology"/>
<feature type="compositionally biased region" description="Basic and acidic residues" evidence="11">
    <location>
        <begin position="76"/>
        <end position="93"/>
    </location>
</feature>